<evidence type="ECO:0000313" key="1">
    <source>
        <dbReference type="EMBL" id="QCE14270.1"/>
    </source>
</evidence>
<accession>A0A4D6NKH8</accession>
<gene>
    <name evidence="1" type="ORF">DEO72_LG11g1269</name>
</gene>
<protein>
    <submittedName>
        <fullName evidence="1">Uncharacterized protein</fullName>
    </submittedName>
</protein>
<dbReference type="EMBL" id="CP039355">
    <property type="protein sequence ID" value="QCE14270.1"/>
    <property type="molecule type" value="Genomic_DNA"/>
</dbReference>
<dbReference type="AlphaFoldDB" id="A0A4D6NKH8"/>
<name>A0A4D6NKH8_VIGUN</name>
<sequence>MAVSVIPPGEIYKVRGFRGAWHLVARGFYQAVWNWLSPNGSRAAPDDNAVAEWLFALDVRGLQCFGDTLKIILLKCSLNCGSKRYPLCCGSG</sequence>
<keyword evidence="2" id="KW-1185">Reference proteome</keyword>
<dbReference type="Proteomes" id="UP000501690">
    <property type="component" value="Linkage Group LG11"/>
</dbReference>
<organism evidence="1 2">
    <name type="scientific">Vigna unguiculata</name>
    <name type="common">Cowpea</name>
    <dbReference type="NCBI Taxonomy" id="3917"/>
    <lineage>
        <taxon>Eukaryota</taxon>
        <taxon>Viridiplantae</taxon>
        <taxon>Streptophyta</taxon>
        <taxon>Embryophyta</taxon>
        <taxon>Tracheophyta</taxon>
        <taxon>Spermatophyta</taxon>
        <taxon>Magnoliopsida</taxon>
        <taxon>eudicotyledons</taxon>
        <taxon>Gunneridae</taxon>
        <taxon>Pentapetalae</taxon>
        <taxon>rosids</taxon>
        <taxon>fabids</taxon>
        <taxon>Fabales</taxon>
        <taxon>Fabaceae</taxon>
        <taxon>Papilionoideae</taxon>
        <taxon>50 kb inversion clade</taxon>
        <taxon>NPAAA clade</taxon>
        <taxon>indigoferoid/millettioid clade</taxon>
        <taxon>Phaseoleae</taxon>
        <taxon>Vigna</taxon>
    </lineage>
</organism>
<evidence type="ECO:0000313" key="2">
    <source>
        <dbReference type="Proteomes" id="UP000501690"/>
    </source>
</evidence>
<proteinExistence type="predicted"/>
<reference evidence="1 2" key="1">
    <citation type="submission" date="2019-04" db="EMBL/GenBank/DDBJ databases">
        <title>An improved genome assembly and genetic linkage map for asparagus bean, Vigna unguiculata ssp. sesquipedialis.</title>
        <authorList>
            <person name="Xia Q."/>
            <person name="Zhang R."/>
            <person name="Dong Y."/>
        </authorList>
    </citation>
    <scope>NUCLEOTIDE SEQUENCE [LARGE SCALE GENOMIC DNA]</scope>
    <source>
        <tissue evidence="1">Leaf</tissue>
    </source>
</reference>